<dbReference type="EMBL" id="BQNB010013728">
    <property type="protein sequence ID" value="GJT19583.1"/>
    <property type="molecule type" value="Genomic_DNA"/>
</dbReference>
<comment type="caution">
    <text evidence="1">The sequence shown here is derived from an EMBL/GenBank/DDBJ whole genome shotgun (WGS) entry which is preliminary data.</text>
</comment>
<reference evidence="1" key="1">
    <citation type="journal article" date="2022" name="Int. J. Mol. Sci.">
        <title>Draft Genome of Tanacetum Coccineum: Genomic Comparison of Closely Related Tanacetum-Family Plants.</title>
        <authorList>
            <person name="Yamashiro T."/>
            <person name="Shiraishi A."/>
            <person name="Nakayama K."/>
            <person name="Satake H."/>
        </authorList>
    </citation>
    <scope>NUCLEOTIDE SEQUENCE</scope>
</reference>
<gene>
    <name evidence="1" type="ORF">Tco_0878289</name>
</gene>
<evidence type="ECO:0000313" key="1">
    <source>
        <dbReference type="EMBL" id="GJT19583.1"/>
    </source>
</evidence>
<sequence>MTDKEKKSAMKGFATNDQADYYSGITSITVNGKNAYELKGKFLDVLHNNAFSGTLWDYWKLGSDEVEPTNEKTFNLEETNQDDEQEIGEIFRIETNLFDHETRLCEKFKEFNYLLKIDPDVLTNDIVRFKTYDEYKDDWIYKWNKDVPWKDDGYCNGGNLPGAYIIENTLRYQDLEWYDALKDSELKEEALRNKAIMGGLINEDVELNDKGWKSWDDFENTNGYRHEWEYENEHEDDERHELCDEEYVAIKEDEYQDLTSTSKDACRAYQEIFRMMDEGWMDLAEKKSKMLVKYLQSRNLEVLES</sequence>
<keyword evidence="2" id="KW-1185">Reference proteome</keyword>
<dbReference type="Proteomes" id="UP001151760">
    <property type="component" value="Unassembled WGS sequence"/>
</dbReference>
<name>A0ABQ5BZ35_9ASTR</name>
<organism evidence="1 2">
    <name type="scientific">Tanacetum coccineum</name>
    <dbReference type="NCBI Taxonomy" id="301880"/>
    <lineage>
        <taxon>Eukaryota</taxon>
        <taxon>Viridiplantae</taxon>
        <taxon>Streptophyta</taxon>
        <taxon>Embryophyta</taxon>
        <taxon>Tracheophyta</taxon>
        <taxon>Spermatophyta</taxon>
        <taxon>Magnoliopsida</taxon>
        <taxon>eudicotyledons</taxon>
        <taxon>Gunneridae</taxon>
        <taxon>Pentapetalae</taxon>
        <taxon>asterids</taxon>
        <taxon>campanulids</taxon>
        <taxon>Asterales</taxon>
        <taxon>Asteraceae</taxon>
        <taxon>Asteroideae</taxon>
        <taxon>Anthemideae</taxon>
        <taxon>Anthemidinae</taxon>
        <taxon>Tanacetum</taxon>
    </lineage>
</organism>
<evidence type="ECO:0000313" key="2">
    <source>
        <dbReference type="Proteomes" id="UP001151760"/>
    </source>
</evidence>
<protein>
    <submittedName>
        <fullName evidence="1">Uncharacterized protein</fullName>
    </submittedName>
</protein>
<reference evidence="1" key="2">
    <citation type="submission" date="2022-01" db="EMBL/GenBank/DDBJ databases">
        <authorList>
            <person name="Yamashiro T."/>
            <person name="Shiraishi A."/>
            <person name="Satake H."/>
            <person name="Nakayama K."/>
        </authorList>
    </citation>
    <scope>NUCLEOTIDE SEQUENCE</scope>
</reference>
<accession>A0ABQ5BZ35</accession>
<proteinExistence type="predicted"/>